<proteinExistence type="predicted"/>
<accession>A0A495J8K8</accession>
<reference evidence="7 8" key="1">
    <citation type="submission" date="2018-10" db="EMBL/GenBank/DDBJ databases">
        <title>Genomic Encyclopedia of Archaeal and Bacterial Type Strains, Phase II (KMG-II): from individual species to whole genera.</title>
        <authorList>
            <person name="Goeker M."/>
        </authorList>
    </citation>
    <scope>NUCLEOTIDE SEQUENCE [LARGE SCALE GENOMIC DNA]</scope>
    <source>
        <strain evidence="7 8">DSM 18602</strain>
    </source>
</reference>
<dbReference type="InterPro" id="IPR036942">
    <property type="entry name" value="Beta-barrel_TonB_sf"/>
</dbReference>
<dbReference type="GO" id="GO:0009279">
    <property type="term" value="C:cell outer membrane"/>
    <property type="evidence" value="ECO:0007669"/>
    <property type="project" value="UniProtKB-SubCell"/>
</dbReference>
<sequence length="816" mass="90768">MKTFKLVLITIWLCLAQNFAQAQTNTAKISGLVLDKAQKPIDGASVTLIAAKNSATVKAVLANADGSFLFDNLAAGNYCIAVTTMGYSTYRGTPINTGTGQAIKLPAIILVQTSKALQEVAITEQKNFVEHKIDRTVVNVNALISNTGANALEVLEKSPGVVVDENGNISFKGKGGVMVMIDDKPTYLSGENLANYLKAIPASQLDQIELMSNPPAKYDASGSAGVINIKTKKSKDAGFNGTFAASVGRAKYWRTLESLNLNYHVNNINLFANMGYGVGNNYRRLDVTRTYLNGQGNITSGYLETAFFHPMSYNPNIKMGMDYYLSPKTTFGVVLTGMFTTGRNTNPVNSFITDSKGKTDSAIIAYNTTRSKFYNKGGNLNYNHQFEQKGHELSFNLDYLNYNSGRTQSFSNSSYNNAGVLGSQQNITDDLPANINIYAAKTDYAKPLSAKGKFESGLKTSYVNTDNAAYYFNVLNNVSTVDNNNSNHFIYKENINAAYVNFNKEYKRFSAQFGLRAENTNVSGHQLGNAQSPDSAFTQHYTSLFPTGYVLYKLDTAGSHTLNLSYGRRIDRPYYQDLNPFVTILDKYSQFEGNPFLKPQFASEYQLTYGYKSCFSLTVDYNVINDYQVEYDMQKGDIFLATTMNLGQRVHWAFEIYWALKPVKWFNFTLNGELDHNQFSGQLVNSFINNSTTYLYVNEVNQFNFTNGWAAELSAFYLSPARDAQFTHIYREQINVGISKKVLNNKGTIKLSARDIFKGNYSAGNITNIPNVLATYHNDNGNRSVTAGFTYNFGTTPKNEKRRNSSAESEQDRVRN</sequence>
<evidence type="ECO:0000259" key="6">
    <source>
        <dbReference type="Pfam" id="PF14905"/>
    </source>
</evidence>
<dbReference type="Proteomes" id="UP000268007">
    <property type="component" value="Unassembled WGS sequence"/>
</dbReference>
<gene>
    <name evidence="7" type="ORF">BDD43_5045</name>
</gene>
<keyword evidence="3" id="KW-0998">Cell outer membrane</keyword>
<name>A0A495J8K8_9SPHI</name>
<dbReference type="Pfam" id="PF13620">
    <property type="entry name" value="CarboxypepD_reg"/>
    <property type="match status" value="1"/>
</dbReference>
<evidence type="ECO:0000256" key="5">
    <source>
        <dbReference type="SAM" id="SignalP"/>
    </source>
</evidence>
<evidence type="ECO:0000256" key="4">
    <source>
        <dbReference type="SAM" id="MobiDB-lite"/>
    </source>
</evidence>
<dbReference type="RefSeq" id="WP_121200654.1">
    <property type="nucleotide sequence ID" value="NZ_RBKU01000001.1"/>
</dbReference>
<dbReference type="InterPro" id="IPR037066">
    <property type="entry name" value="Plug_dom_sf"/>
</dbReference>
<dbReference type="PANTHER" id="PTHR40980:SF4">
    <property type="entry name" value="TONB-DEPENDENT RECEPTOR-LIKE BETA-BARREL DOMAIN-CONTAINING PROTEIN"/>
    <property type="match status" value="1"/>
</dbReference>
<dbReference type="SUPFAM" id="SSF56935">
    <property type="entry name" value="Porins"/>
    <property type="match status" value="1"/>
</dbReference>
<comment type="caution">
    <text evidence="7">The sequence shown here is derived from an EMBL/GenBank/DDBJ whole genome shotgun (WGS) entry which is preliminary data.</text>
</comment>
<evidence type="ECO:0000313" key="7">
    <source>
        <dbReference type="EMBL" id="RKR84792.1"/>
    </source>
</evidence>
<dbReference type="OrthoDB" id="606851at2"/>
<dbReference type="SUPFAM" id="SSF49478">
    <property type="entry name" value="Cna protein B-type domain"/>
    <property type="match status" value="1"/>
</dbReference>
<keyword evidence="7" id="KW-0675">Receptor</keyword>
<comment type="subcellular location">
    <subcellularLocation>
        <location evidence="1">Cell outer membrane</location>
    </subcellularLocation>
</comment>
<dbReference type="PANTHER" id="PTHR40980">
    <property type="entry name" value="PLUG DOMAIN-CONTAINING PROTEIN"/>
    <property type="match status" value="1"/>
</dbReference>
<dbReference type="Gene3D" id="2.170.130.10">
    <property type="entry name" value="TonB-dependent receptor, plug domain"/>
    <property type="match status" value="1"/>
</dbReference>
<feature type="region of interest" description="Disordered" evidence="4">
    <location>
        <begin position="788"/>
        <end position="816"/>
    </location>
</feature>
<feature type="chain" id="PRO_5019852127" evidence="5">
    <location>
        <begin position="23"/>
        <end position="816"/>
    </location>
</feature>
<protein>
    <submittedName>
        <fullName evidence="7">Outer membrane receptor protein involved in Fe transport</fullName>
    </submittedName>
</protein>
<evidence type="ECO:0000256" key="1">
    <source>
        <dbReference type="ARBA" id="ARBA00004442"/>
    </source>
</evidence>
<dbReference type="Pfam" id="PF14905">
    <property type="entry name" value="OMP_b-brl_3"/>
    <property type="match status" value="1"/>
</dbReference>
<feature type="domain" description="Outer membrane protein beta-barrel" evidence="6">
    <location>
        <begin position="384"/>
        <end position="791"/>
    </location>
</feature>
<organism evidence="7 8">
    <name type="scientific">Mucilaginibacter gracilis</name>
    <dbReference type="NCBI Taxonomy" id="423350"/>
    <lineage>
        <taxon>Bacteria</taxon>
        <taxon>Pseudomonadati</taxon>
        <taxon>Bacteroidota</taxon>
        <taxon>Sphingobacteriia</taxon>
        <taxon>Sphingobacteriales</taxon>
        <taxon>Sphingobacteriaceae</taxon>
        <taxon>Mucilaginibacter</taxon>
    </lineage>
</organism>
<dbReference type="AlphaFoldDB" id="A0A495J8K8"/>
<feature type="compositionally biased region" description="Polar residues" evidence="4">
    <location>
        <begin position="788"/>
        <end position="797"/>
    </location>
</feature>
<feature type="compositionally biased region" description="Basic and acidic residues" evidence="4">
    <location>
        <begin position="798"/>
        <end position="816"/>
    </location>
</feature>
<feature type="signal peptide" evidence="5">
    <location>
        <begin position="1"/>
        <end position="22"/>
    </location>
</feature>
<evidence type="ECO:0000256" key="2">
    <source>
        <dbReference type="ARBA" id="ARBA00023136"/>
    </source>
</evidence>
<keyword evidence="5" id="KW-0732">Signal</keyword>
<dbReference type="Gene3D" id="2.40.170.20">
    <property type="entry name" value="TonB-dependent receptor, beta-barrel domain"/>
    <property type="match status" value="1"/>
</dbReference>
<keyword evidence="2" id="KW-0472">Membrane</keyword>
<dbReference type="InterPro" id="IPR041700">
    <property type="entry name" value="OMP_b-brl_3"/>
</dbReference>
<dbReference type="EMBL" id="RBKU01000001">
    <property type="protein sequence ID" value="RKR84792.1"/>
    <property type="molecule type" value="Genomic_DNA"/>
</dbReference>
<evidence type="ECO:0000256" key="3">
    <source>
        <dbReference type="ARBA" id="ARBA00023237"/>
    </source>
</evidence>
<dbReference type="Gene3D" id="2.60.40.1120">
    <property type="entry name" value="Carboxypeptidase-like, regulatory domain"/>
    <property type="match status" value="1"/>
</dbReference>
<evidence type="ECO:0000313" key="8">
    <source>
        <dbReference type="Proteomes" id="UP000268007"/>
    </source>
</evidence>
<keyword evidence="8" id="KW-1185">Reference proteome</keyword>